<dbReference type="SMART" id="SM00320">
    <property type="entry name" value="WD40"/>
    <property type="match status" value="2"/>
</dbReference>
<feature type="chain" id="PRO_5006867487" evidence="3">
    <location>
        <begin position="22"/>
        <end position="660"/>
    </location>
</feature>
<dbReference type="GO" id="GO:0003682">
    <property type="term" value="F:chromatin binding"/>
    <property type="evidence" value="ECO:0007669"/>
    <property type="project" value="TreeGrafter"/>
</dbReference>
<comment type="caution">
    <text evidence="4">The sequence shown here is derived from an EMBL/GenBank/DDBJ whole genome shotgun (WGS) entry which is preliminary data.</text>
</comment>
<dbReference type="InterPro" id="IPR011047">
    <property type="entry name" value="Quinoprotein_ADH-like_sf"/>
</dbReference>
<keyword evidence="2" id="KW-0472">Membrane</keyword>
<feature type="compositionally biased region" description="Low complexity" evidence="1">
    <location>
        <begin position="575"/>
        <end position="593"/>
    </location>
</feature>
<evidence type="ECO:0000256" key="1">
    <source>
        <dbReference type="SAM" id="MobiDB-lite"/>
    </source>
</evidence>
<dbReference type="AlphaFoldDB" id="A0A0V0QLE7"/>
<evidence type="ECO:0000313" key="4">
    <source>
        <dbReference type="EMBL" id="KRX03053.1"/>
    </source>
</evidence>
<name>A0A0V0QLE7_PSEPJ</name>
<feature type="region of interest" description="Disordered" evidence="1">
    <location>
        <begin position="451"/>
        <end position="514"/>
    </location>
</feature>
<dbReference type="Proteomes" id="UP000054937">
    <property type="component" value="Unassembled WGS sequence"/>
</dbReference>
<dbReference type="InParanoid" id="A0A0V0QLE7"/>
<dbReference type="SUPFAM" id="SSF50998">
    <property type="entry name" value="Quinoprotein alcohol dehydrogenase-like"/>
    <property type="match status" value="1"/>
</dbReference>
<proteinExistence type="predicted"/>
<gene>
    <name evidence="4" type="ORF">PPERSA_08128</name>
</gene>
<dbReference type="GO" id="GO:0006281">
    <property type="term" value="P:DNA repair"/>
    <property type="evidence" value="ECO:0007669"/>
    <property type="project" value="TreeGrafter"/>
</dbReference>
<dbReference type="PANTHER" id="PTHR19932:SF10">
    <property type="entry name" value="WD REPEAT AND HMG-BOX DNA-BINDING PROTEIN 1"/>
    <property type="match status" value="1"/>
</dbReference>
<keyword evidence="5" id="KW-1185">Reference proteome</keyword>
<protein>
    <submittedName>
        <fullName evidence="4">Quinonprotein alcohol dehydrogenase-like superfamily</fullName>
    </submittedName>
</protein>
<feature type="region of interest" description="Disordered" evidence="1">
    <location>
        <begin position="555"/>
        <end position="602"/>
    </location>
</feature>
<organism evidence="4 5">
    <name type="scientific">Pseudocohnilembus persalinus</name>
    <name type="common">Ciliate</name>
    <dbReference type="NCBI Taxonomy" id="266149"/>
    <lineage>
        <taxon>Eukaryota</taxon>
        <taxon>Sar</taxon>
        <taxon>Alveolata</taxon>
        <taxon>Ciliophora</taxon>
        <taxon>Intramacronucleata</taxon>
        <taxon>Oligohymenophorea</taxon>
        <taxon>Scuticociliatia</taxon>
        <taxon>Philasterida</taxon>
        <taxon>Pseudocohnilembidae</taxon>
        <taxon>Pseudocohnilembus</taxon>
    </lineage>
</organism>
<keyword evidence="3" id="KW-0732">Signal</keyword>
<dbReference type="PANTHER" id="PTHR19932">
    <property type="entry name" value="WD REPEAT AND HMG-BOX DNA BINDING PROTEIN"/>
    <property type="match status" value="1"/>
</dbReference>
<feature type="compositionally biased region" description="Polar residues" evidence="1">
    <location>
        <begin position="480"/>
        <end position="496"/>
    </location>
</feature>
<evidence type="ECO:0000313" key="5">
    <source>
        <dbReference type="Proteomes" id="UP000054937"/>
    </source>
</evidence>
<reference evidence="4 5" key="1">
    <citation type="journal article" date="2015" name="Sci. Rep.">
        <title>Genome of the facultative scuticociliatosis pathogen Pseudocohnilembus persalinus provides insight into its virulence through horizontal gene transfer.</title>
        <authorList>
            <person name="Xiong J."/>
            <person name="Wang G."/>
            <person name="Cheng J."/>
            <person name="Tian M."/>
            <person name="Pan X."/>
            <person name="Warren A."/>
            <person name="Jiang C."/>
            <person name="Yuan D."/>
            <person name="Miao W."/>
        </authorList>
    </citation>
    <scope>NUCLEOTIDE SEQUENCE [LARGE SCALE GENOMIC DNA]</scope>
    <source>
        <strain evidence="4">36N120E</strain>
    </source>
</reference>
<sequence>MFKKLLALVGTAFIALQGTEAKASEGNLRNLNSQNFLRNLEEDEEGNRATITTGTKETCTSNIMTKFDDIVNFAVARENPYISWIERKNANEYQIHSLSNYTNQNSIHNSFQYDDALYSIKVTADGKYLLLPIPVEDGTYLYDIETLQVKEFYSIIEDFKYDPDEDIDGEENSLWLLDSNMSPNGEFIVQSLANNHIVIQDFENTKYIDLTGNYYGTYKISVGDNAFLTNRTSSFVELFSFDDIDNVDSPKDVKKYDLKDSETSVKINAASFSPDGKVVATAGYNGFIHVFDTQDGSLIGVLDQHEGNPILGIDFNNNSTQLATIDNQGNIIITYFDESGVPSNYTKYDQQISNFNNKDQNIARNIFFGYDDQQLLYLTKSGGISAFTIQDCKGKNHHIELDKDKEDKKGAKAVNWILILIIVGGIVGGLIFIGTIVTLCKICAKRRNKSEASIKHSKKSSQKSNESNENYDQVAEKKSNSTISQDNVIAQQSGQQEPRPVYAQPPKQRVQKPKLTLSELELQKEINNNMSSNNDSNNNKSQTLSQQLQQIIQDDQEQDYDAKESEQDQEEEQKNQNQDQNQQQQQQLQQQQSQDEKQSNNTQIIKWESENVPDEDIQQVNKIVDYNKNNINSNNNQVNNNSVIVFEEQVDSAEPPECDS</sequence>
<dbReference type="InterPro" id="IPR001680">
    <property type="entry name" value="WD40_rpt"/>
</dbReference>
<dbReference type="Pfam" id="PF00400">
    <property type="entry name" value="WD40"/>
    <property type="match status" value="1"/>
</dbReference>
<evidence type="ECO:0000256" key="2">
    <source>
        <dbReference type="SAM" id="Phobius"/>
    </source>
</evidence>
<dbReference type="InterPro" id="IPR015943">
    <property type="entry name" value="WD40/YVTN_repeat-like_dom_sf"/>
</dbReference>
<dbReference type="GO" id="GO:0043596">
    <property type="term" value="C:nuclear replication fork"/>
    <property type="evidence" value="ECO:0007669"/>
    <property type="project" value="TreeGrafter"/>
</dbReference>
<evidence type="ECO:0000256" key="3">
    <source>
        <dbReference type="SAM" id="SignalP"/>
    </source>
</evidence>
<dbReference type="EMBL" id="LDAU01000145">
    <property type="protein sequence ID" value="KRX03053.1"/>
    <property type="molecule type" value="Genomic_DNA"/>
</dbReference>
<dbReference type="GO" id="GO:0006261">
    <property type="term" value="P:DNA-templated DNA replication"/>
    <property type="evidence" value="ECO:0007669"/>
    <property type="project" value="TreeGrafter"/>
</dbReference>
<keyword evidence="2" id="KW-1133">Transmembrane helix</keyword>
<dbReference type="Gene3D" id="2.130.10.10">
    <property type="entry name" value="YVTN repeat-like/Quinoprotein amine dehydrogenase"/>
    <property type="match status" value="1"/>
</dbReference>
<feature type="signal peptide" evidence="3">
    <location>
        <begin position="1"/>
        <end position="21"/>
    </location>
</feature>
<feature type="transmembrane region" description="Helical" evidence="2">
    <location>
        <begin position="416"/>
        <end position="440"/>
    </location>
</feature>
<accession>A0A0V0QLE7</accession>
<feature type="region of interest" description="Disordered" evidence="1">
    <location>
        <begin position="528"/>
        <end position="547"/>
    </location>
</feature>
<keyword evidence="2" id="KW-0812">Transmembrane</keyword>
<dbReference type="GO" id="GO:0000278">
    <property type="term" value="P:mitotic cell cycle"/>
    <property type="evidence" value="ECO:0007669"/>
    <property type="project" value="TreeGrafter"/>
</dbReference>